<reference evidence="1 2" key="1">
    <citation type="journal article" date="2018" name="Int. J. Syst. Evol. Microbiol.">
        <title>Bifidobacterium callitrichidarum sp. nov. from the faeces of the emperor tamarin (Saguinus imperator).</title>
        <authorList>
            <person name="Modesto M."/>
            <person name="Michelini S."/>
            <person name="Sansosti M.C."/>
            <person name="De Filippo C."/>
            <person name="Cavalieri D."/>
            <person name="Qvirist L."/>
            <person name="Andlid T."/>
            <person name="Spiezio C."/>
            <person name="Sandri C."/>
            <person name="Pascarelli S."/>
            <person name="Sgorbati B."/>
            <person name="Mattarelli P."/>
        </authorList>
    </citation>
    <scope>NUCLEOTIDE SEQUENCE [LARGE SCALE GENOMIC DNA]</scope>
    <source>
        <strain evidence="1 2">TRI 5</strain>
    </source>
</reference>
<proteinExistence type="predicted"/>
<evidence type="ECO:0008006" key="3">
    <source>
        <dbReference type="Google" id="ProtNLM"/>
    </source>
</evidence>
<dbReference type="Proteomes" id="UP000245876">
    <property type="component" value="Unassembled WGS sequence"/>
</dbReference>
<evidence type="ECO:0000313" key="2">
    <source>
        <dbReference type="Proteomes" id="UP000245876"/>
    </source>
</evidence>
<sequence>MIHVMPGDHDAIDVTARTRFVRGVRFRCTTVKSLLEAESLDGEVLELEGGKVRCKGVTRIGRLTGRGIIEISGDLFCDAIDMTGELRCSGSIHCSGDILVNGKLLSRQHVSGGNITLKGTLTTKTVSGNALTIRPLHSAIFSRFGMTQYEGRSEADQVTVIDLDAGNLQCKLLKADTAVLRDGTMVEHAVCDTSLSMDASSAVVMLSGTCHRAKHLRSA</sequence>
<name>A0A2U2N8B1_9BIFI</name>
<evidence type="ECO:0000313" key="1">
    <source>
        <dbReference type="EMBL" id="PWG65333.1"/>
    </source>
</evidence>
<comment type="caution">
    <text evidence="1">The sequence shown here is derived from an EMBL/GenBank/DDBJ whole genome shotgun (WGS) entry which is preliminary data.</text>
</comment>
<accession>A0A2U2N8B1</accession>
<dbReference type="AlphaFoldDB" id="A0A2U2N8B1"/>
<keyword evidence="2" id="KW-1185">Reference proteome</keyword>
<organism evidence="1 2">
    <name type="scientific">Bifidobacterium callitrichidarum</name>
    <dbReference type="NCBI Taxonomy" id="2052941"/>
    <lineage>
        <taxon>Bacteria</taxon>
        <taxon>Bacillati</taxon>
        <taxon>Actinomycetota</taxon>
        <taxon>Actinomycetes</taxon>
        <taxon>Bifidobacteriales</taxon>
        <taxon>Bifidobacteriaceae</taxon>
        <taxon>Bifidobacterium</taxon>
    </lineage>
</organism>
<protein>
    <recommendedName>
        <fullName evidence="3">Polymer-forming cytoskeletal protein</fullName>
    </recommendedName>
</protein>
<gene>
    <name evidence="1" type="ORF">DF196_07380</name>
</gene>
<dbReference type="EMBL" id="QFFM01000013">
    <property type="protein sequence ID" value="PWG65333.1"/>
    <property type="molecule type" value="Genomic_DNA"/>
</dbReference>